<dbReference type="EMBL" id="MPRJ01000099">
    <property type="protein sequence ID" value="OOZ34958.1"/>
    <property type="molecule type" value="Genomic_DNA"/>
</dbReference>
<dbReference type="InterPro" id="IPR027417">
    <property type="entry name" value="P-loop_NTPase"/>
</dbReference>
<evidence type="ECO:0000313" key="3">
    <source>
        <dbReference type="Proteomes" id="UP000190896"/>
    </source>
</evidence>
<proteinExistence type="predicted"/>
<dbReference type="Pfam" id="PF13481">
    <property type="entry name" value="AAA_25"/>
    <property type="match status" value="1"/>
</dbReference>
<feature type="region of interest" description="Disordered" evidence="1">
    <location>
        <begin position="364"/>
        <end position="391"/>
    </location>
</feature>
<evidence type="ECO:0000256" key="1">
    <source>
        <dbReference type="SAM" id="MobiDB-lite"/>
    </source>
</evidence>
<sequence>MIDRTEVQVPYDQVNDPFTAPSFDELKVTEDELNAAQLTPKCIVENHTYADVAQLIAPGGTGKTTIILYELIRIALGRDVWGCKVVNPGWSLIVTAEDQREQLLARMREILGAMNLIPDERQKAVSSIRIWDVTGEHCKLVFVADGMVQLTNLADRIIEAHKDNPPAVIVFDPLVSFGASEQRVNDNEQALVTAARRIVRALDCCVRYVHHTGKGNAREKALDQYAGRSGSAMADGTRMTFVLHPWEEGDQLKPPPGCRPDRNSSITVLARPKLSYSRPNLPNIWIKRTGYRFESFMELYQTPEQRAAAQANQMHQFLTHELNQGKYYTKNNLDTKAELLGMTRKDLRAAIVDLEITGRVVDTDLPKDQRHGNRKTFLKPIPPNSGKAGAE</sequence>
<dbReference type="AlphaFoldDB" id="A0A1T2KQ06"/>
<protein>
    <submittedName>
        <fullName evidence="2">Uncharacterized protein</fullName>
    </submittedName>
</protein>
<name>A0A1T2KQ06_9GAMM</name>
<gene>
    <name evidence="2" type="ORF">BOW51_11665</name>
</gene>
<reference evidence="2 3" key="1">
    <citation type="submission" date="2016-11" db="EMBL/GenBank/DDBJ databases">
        <title>Mixed transmission modes and dynamic genome evolution in an obligate animal-bacterial symbiosis.</title>
        <authorList>
            <person name="Russell S.L."/>
            <person name="Corbett-Detig R.B."/>
            <person name="Cavanaugh C.M."/>
        </authorList>
    </citation>
    <scope>NUCLEOTIDE SEQUENCE [LARGE SCALE GENOMIC DNA]</scope>
    <source>
        <strain evidence="2">Se-Cadez</strain>
    </source>
</reference>
<organism evidence="2 3">
    <name type="scientific">Solemya velesiana gill symbiont</name>
    <dbReference type="NCBI Taxonomy" id="1918948"/>
    <lineage>
        <taxon>Bacteria</taxon>
        <taxon>Pseudomonadati</taxon>
        <taxon>Pseudomonadota</taxon>
        <taxon>Gammaproteobacteria</taxon>
        <taxon>sulfur-oxidizing symbionts</taxon>
    </lineage>
</organism>
<accession>A0A1T2KQ06</accession>
<keyword evidence="3" id="KW-1185">Reference proteome</keyword>
<dbReference type="OrthoDB" id="34187at2"/>
<dbReference type="SUPFAM" id="SSF52540">
    <property type="entry name" value="P-loop containing nucleoside triphosphate hydrolases"/>
    <property type="match status" value="1"/>
</dbReference>
<comment type="caution">
    <text evidence="2">The sequence shown here is derived from an EMBL/GenBank/DDBJ whole genome shotgun (WGS) entry which is preliminary data.</text>
</comment>
<dbReference type="Proteomes" id="UP000190896">
    <property type="component" value="Unassembled WGS sequence"/>
</dbReference>
<dbReference type="RefSeq" id="WP_078488179.1">
    <property type="nucleotide sequence ID" value="NZ_MPRJ01000099.1"/>
</dbReference>
<dbReference type="Gene3D" id="3.40.50.300">
    <property type="entry name" value="P-loop containing nucleotide triphosphate hydrolases"/>
    <property type="match status" value="1"/>
</dbReference>
<evidence type="ECO:0000313" key="2">
    <source>
        <dbReference type="EMBL" id="OOZ34958.1"/>
    </source>
</evidence>